<dbReference type="SUPFAM" id="SSF46785">
    <property type="entry name" value="Winged helix' DNA-binding domain"/>
    <property type="match status" value="1"/>
</dbReference>
<dbReference type="Gene3D" id="1.10.10.10">
    <property type="entry name" value="Winged helix-like DNA-binding domain superfamily/Winged helix DNA-binding domain"/>
    <property type="match status" value="1"/>
</dbReference>
<comment type="caution">
    <text evidence="6">The sequence shown here is derived from an EMBL/GenBank/DDBJ whole genome shotgun (WGS) entry which is preliminary data.</text>
</comment>
<dbReference type="CDD" id="cd08414">
    <property type="entry name" value="PBP2_LTTR_aromatics_like"/>
    <property type="match status" value="1"/>
</dbReference>
<reference evidence="6 7" key="1">
    <citation type="submission" date="2023-09" db="EMBL/GenBank/DDBJ databases">
        <authorList>
            <person name="Rey-Velasco X."/>
        </authorList>
    </citation>
    <scope>NUCLEOTIDE SEQUENCE [LARGE SCALE GENOMIC DNA]</scope>
    <source>
        <strain evidence="6 7">P385</strain>
    </source>
</reference>
<protein>
    <submittedName>
        <fullName evidence="6">LysR family transcriptional regulator</fullName>
    </submittedName>
</protein>
<dbReference type="InterPro" id="IPR036390">
    <property type="entry name" value="WH_DNA-bd_sf"/>
</dbReference>
<dbReference type="InterPro" id="IPR036388">
    <property type="entry name" value="WH-like_DNA-bd_sf"/>
</dbReference>
<dbReference type="Pfam" id="PF03466">
    <property type="entry name" value="LysR_substrate"/>
    <property type="match status" value="1"/>
</dbReference>
<evidence type="ECO:0000313" key="7">
    <source>
        <dbReference type="Proteomes" id="UP001259982"/>
    </source>
</evidence>
<keyword evidence="3" id="KW-0238">DNA-binding</keyword>
<dbReference type="RefSeq" id="WP_311656570.1">
    <property type="nucleotide sequence ID" value="NZ_JAVRHY010000001.1"/>
</dbReference>
<evidence type="ECO:0000313" key="6">
    <source>
        <dbReference type="EMBL" id="MDT0617011.1"/>
    </source>
</evidence>
<dbReference type="SUPFAM" id="SSF53850">
    <property type="entry name" value="Periplasmic binding protein-like II"/>
    <property type="match status" value="1"/>
</dbReference>
<evidence type="ECO:0000256" key="2">
    <source>
        <dbReference type="ARBA" id="ARBA00023015"/>
    </source>
</evidence>
<evidence type="ECO:0000256" key="4">
    <source>
        <dbReference type="ARBA" id="ARBA00023163"/>
    </source>
</evidence>
<keyword evidence="7" id="KW-1185">Reference proteome</keyword>
<organism evidence="6 7">
    <name type="scientific">Spectribacter acetivorans</name>
    <dbReference type="NCBI Taxonomy" id="3075603"/>
    <lineage>
        <taxon>Bacteria</taxon>
        <taxon>Pseudomonadati</taxon>
        <taxon>Pseudomonadota</taxon>
        <taxon>Gammaproteobacteria</taxon>
        <taxon>Salinisphaerales</taxon>
        <taxon>Salinisphaeraceae</taxon>
        <taxon>Spectribacter</taxon>
    </lineage>
</organism>
<dbReference type="InterPro" id="IPR000847">
    <property type="entry name" value="LysR_HTH_N"/>
</dbReference>
<dbReference type="EMBL" id="JAVRHY010000001">
    <property type="protein sequence ID" value="MDT0617011.1"/>
    <property type="molecule type" value="Genomic_DNA"/>
</dbReference>
<evidence type="ECO:0000256" key="3">
    <source>
        <dbReference type="ARBA" id="ARBA00023125"/>
    </source>
</evidence>
<dbReference type="PROSITE" id="PS50931">
    <property type="entry name" value="HTH_LYSR"/>
    <property type="match status" value="1"/>
</dbReference>
<sequence length="310" mass="32836">MSYAYLGQVSLGALRAVLAVADAGSFRRAAETLHVAQPSVSRKIAQLEDRLACRLFERNSASVTLTSAGQLLVARLPALLAELDQTLGDAGKAALGLAGAIRVGFSEAAMSSFLPPLLRQVKRECAGCEIELIEATSNEIAAGVAENRMDVGFSLSAPDDPLLDRVALPSEAVGVVLPDDHPLATAASLSLSDLRDERFILFPRHVNARLYDRMIECCMVSGFSPRIDHQVTPRSRAIAMVAAGEGIATISARLQHQCVPGTVYRPLAPPAPSIEFTMLLRAGTDTHWSRVMRDCAGRLGPSPAGAAEAG</sequence>
<proteinExistence type="inferred from homology"/>
<evidence type="ECO:0000259" key="5">
    <source>
        <dbReference type="PROSITE" id="PS50931"/>
    </source>
</evidence>
<feature type="domain" description="HTH lysR-type" evidence="5">
    <location>
        <begin position="9"/>
        <end position="66"/>
    </location>
</feature>
<dbReference type="Proteomes" id="UP001259982">
    <property type="component" value="Unassembled WGS sequence"/>
</dbReference>
<name>A0ABU3B7N6_9GAMM</name>
<dbReference type="PANTHER" id="PTHR30346">
    <property type="entry name" value="TRANSCRIPTIONAL DUAL REGULATOR HCAR-RELATED"/>
    <property type="match status" value="1"/>
</dbReference>
<dbReference type="Gene3D" id="3.40.190.10">
    <property type="entry name" value="Periplasmic binding protein-like II"/>
    <property type="match status" value="2"/>
</dbReference>
<keyword evidence="2" id="KW-0805">Transcription regulation</keyword>
<evidence type="ECO:0000256" key="1">
    <source>
        <dbReference type="ARBA" id="ARBA00009437"/>
    </source>
</evidence>
<dbReference type="PRINTS" id="PR00039">
    <property type="entry name" value="HTHLYSR"/>
</dbReference>
<dbReference type="Pfam" id="PF00126">
    <property type="entry name" value="HTH_1"/>
    <property type="match status" value="1"/>
</dbReference>
<dbReference type="InterPro" id="IPR005119">
    <property type="entry name" value="LysR_subst-bd"/>
</dbReference>
<accession>A0ABU3B7N6</accession>
<keyword evidence="4" id="KW-0804">Transcription</keyword>
<comment type="similarity">
    <text evidence="1">Belongs to the LysR transcriptional regulatory family.</text>
</comment>
<gene>
    <name evidence="6" type="ORF">RM531_00845</name>
</gene>
<dbReference type="PANTHER" id="PTHR30346:SF28">
    <property type="entry name" value="HTH-TYPE TRANSCRIPTIONAL REGULATOR CYNR"/>
    <property type="match status" value="1"/>
</dbReference>